<protein>
    <submittedName>
        <fullName evidence="1">Uncharacterized protein</fullName>
    </submittedName>
</protein>
<accession>A0ACB0F731</accession>
<name>A0ACB0F731_RANTA</name>
<organism evidence="1 2">
    <name type="scientific">Rangifer tarandus platyrhynchus</name>
    <name type="common">Svalbard reindeer</name>
    <dbReference type="NCBI Taxonomy" id="3082113"/>
    <lineage>
        <taxon>Eukaryota</taxon>
        <taxon>Metazoa</taxon>
        <taxon>Chordata</taxon>
        <taxon>Craniata</taxon>
        <taxon>Vertebrata</taxon>
        <taxon>Euteleostomi</taxon>
        <taxon>Mammalia</taxon>
        <taxon>Eutheria</taxon>
        <taxon>Laurasiatheria</taxon>
        <taxon>Artiodactyla</taxon>
        <taxon>Ruminantia</taxon>
        <taxon>Pecora</taxon>
        <taxon>Cervidae</taxon>
        <taxon>Odocoileinae</taxon>
        <taxon>Rangifer</taxon>
    </lineage>
</organism>
<sequence length="220" mass="23312">MQHQQHQSALSCEQPGTTVEAPPDPNGKACLSTGVLLWGHGSSRPWPPVWEVLAEGGPGARWGLRRARKGQCAPHIRSPAQSKQAPEDSRHDALAPLRGRAASACPAGQEKDTRGPRSLASTALTTGAGVISPLMSAAQLRPDGRLHRDAVQPPPPAPRWCPLGDTWASGFKKKAGHAVPSPWLHVHWQPEDFTAHVSEAEQASVLARCEGGPAGLTQPV</sequence>
<proteinExistence type="predicted"/>
<reference evidence="1" key="1">
    <citation type="submission" date="2023-05" db="EMBL/GenBank/DDBJ databases">
        <authorList>
            <consortium name="ELIXIR-Norway"/>
        </authorList>
    </citation>
    <scope>NUCLEOTIDE SEQUENCE</scope>
</reference>
<gene>
    <name evidence="1" type="ORF">MRATA1EN3_LOCUS19850</name>
</gene>
<evidence type="ECO:0000313" key="1">
    <source>
        <dbReference type="EMBL" id="CAI9708637.1"/>
    </source>
</evidence>
<dbReference type="Proteomes" id="UP001162501">
    <property type="component" value="Chromosome 33"/>
</dbReference>
<evidence type="ECO:0000313" key="2">
    <source>
        <dbReference type="Proteomes" id="UP001162501"/>
    </source>
</evidence>
<dbReference type="EMBL" id="OX596117">
    <property type="protein sequence ID" value="CAI9708637.1"/>
    <property type="molecule type" value="Genomic_DNA"/>
</dbReference>